<dbReference type="Pfam" id="PF19071">
    <property type="entry name" value="DUF5767"/>
    <property type="match status" value="1"/>
</dbReference>
<sequence length="563" mass="64504">MSAVGIRAVDPPKSLPKKTQPPRKTVIMSTPSLVSPIPPPPSSNPMKKDDESSYYSTEEEDGYYYEEEEEEEEEVKKVPESMKVDDDIDDSLWDIVDAKKARTPKIQKVNKSEDESADSSERHEMRKQVGDAFKSSKIAVPKPRIAQLPKPPSQRPPPVRSVPITRPTLPQSESSEEYSDYYDDDEEEDESEDDVVIDPLEEETLKAVRKAKLLARIQQLESRGLKASKKFNYRSSEEELLSEVALMEIMAERARRIEQGRAGFMGFVKANESLANFVDGRKWLPIELKLQGFGNHILNEIDKYDDCLERGVAETLGPVGSKIWWVDLLSFYIPSMIMFSMTNRATSDPKYAGELLRRNPEFQERLAREYAKEFSHTERLEKNRIEQELREAKAQLTHIEENHQYGGPTVNTLPNVNIPQMKPPAPRVPSRIPNTNPLGDYPVNENETAKMVSFLAQQQQRQQQNVSQTVRNEVQRGMQDIQQNLMETQRRQAEMERKKREEEEARLSATRQRLEAQQLRRDEPTTRPHVPPPVSRALPPRPSARPAMTTLQMSDDDESEAPV</sequence>
<evidence type="ECO:0000256" key="2">
    <source>
        <dbReference type="SAM" id="MobiDB-lite"/>
    </source>
</evidence>
<feature type="compositionally biased region" description="Basic and acidic residues" evidence="2">
    <location>
        <begin position="488"/>
        <end position="526"/>
    </location>
</feature>
<feature type="region of interest" description="Disordered" evidence="2">
    <location>
        <begin position="488"/>
        <end position="563"/>
    </location>
</feature>
<proteinExistence type="predicted"/>
<evidence type="ECO:0000256" key="1">
    <source>
        <dbReference type="SAM" id="Coils"/>
    </source>
</evidence>
<reference evidence="3" key="1">
    <citation type="journal article" date="2020" name="Nature">
        <title>Giant virus diversity and host interactions through global metagenomics.</title>
        <authorList>
            <person name="Schulz F."/>
            <person name="Roux S."/>
            <person name="Paez-Espino D."/>
            <person name="Jungbluth S."/>
            <person name="Walsh D.A."/>
            <person name="Denef V.J."/>
            <person name="McMahon K.D."/>
            <person name="Konstantinidis K.T."/>
            <person name="Eloe-Fadrosh E.A."/>
            <person name="Kyrpides N.C."/>
            <person name="Woyke T."/>
        </authorList>
    </citation>
    <scope>NUCLEOTIDE SEQUENCE</scope>
    <source>
        <strain evidence="3">GVMAG-M-3300024510-1</strain>
    </source>
</reference>
<accession>A0A6C0IX68</accession>
<feature type="compositionally biased region" description="Basic and acidic residues" evidence="2">
    <location>
        <begin position="110"/>
        <end position="129"/>
    </location>
</feature>
<feature type="compositionally biased region" description="Pro residues" evidence="2">
    <location>
        <begin position="529"/>
        <end position="543"/>
    </location>
</feature>
<feature type="compositionally biased region" description="Pro residues" evidence="2">
    <location>
        <begin position="149"/>
        <end position="160"/>
    </location>
</feature>
<feature type="compositionally biased region" description="Acidic residues" evidence="2">
    <location>
        <begin position="554"/>
        <end position="563"/>
    </location>
</feature>
<feature type="coiled-coil region" evidence="1">
    <location>
        <begin position="375"/>
        <end position="402"/>
    </location>
</feature>
<evidence type="ECO:0000313" key="3">
    <source>
        <dbReference type="EMBL" id="QHT97025.1"/>
    </source>
</evidence>
<feature type="region of interest" description="Disordered" evidence="2">
    <location>
        <begin position="1"/>
        <end position="195"/>
    </location>
</feature>
<protein>
    <submittedName>
        <fullName evidence="3">Uncharacterized protein</fullName>
    </submittedName>
</protein>
<dbReference type="AlphaFoldDB" id="A0A6C0IX68"/>
<dbReference type="EMBL" id="MN740271">
    <property type="protein sequence ID" value="QHT97025.1"/>
    <property type="molecule type" value="Genomic_DNA"/>
</dbReference>
<feature type="compositionally biased region" description="Acidic residues" evidence="2">
    <location>
        <begin position="57"/>
        <end position="73"/>
    </location>
</feature>
<feature type="compositionally biased region" description="Acidic residues" evidence="2">
    <location>
        <begin position="174"/>
        <end position="195"/>
    </location>
</feature>
<name>A0A6C0IX68_9ZZZZ</name>
<dbReference type="InterPro" id="IPR043910">
    <property type="entry name" value="DUF5767"/>
</dbReference>
<organism evidence="3">
    <name type="scientific">viral metagenome</name>
    <dbReference type="NCBI Taxonomy" id="1070528"/>
    <lineage>
        <taxon>unclassified sequences</taxon>
        <taxon>metagenomes</taxon>
        <taxon>organismal metagenomes</taxon>
    </lineage>
</organism>
<keyword evidence="1" id="KW-0175">Coiled coil</keyword>
<feature type="compositionally biased region" description="Basic and acidic residues" evidence="2">
    <location>
        <begin position="74"/>
        <end position="85"/>
    </location>
</feature>